<dbReference type="GO" id="GO:0006935">
    <property type="term" value="P:chemotaxis"/>
    <property type="evidence" value="ECO:0007669"/>
    <property type="project" value="UniProtKB-UniRule"/>
</dbReference>
<dbReference type="Pfam" id="PF04283">
    <property type="entry name" value="CheF-arch"/>
    <property type="match status" value="1"/>
</dbReference>
<comment type="subunit">
    <text evidence="1">Interacts with chemotaxis (Che) proteins as well as flagella accessory (Fla) proteins.</text>
</comment>
<keyword evidence="1" id="KW-0145">Chemotaxis</keyword>
<dbReference type="EMBL" id="CP028858">
    <property type="protein sequence ID" value="AWB26901.1"/>
    <property type="molecule type" value="Genomic_DNA"/>
</dbReference>
<gene>
    <name evidence="2" type="ORF">HARCEL1_03820</name>
</gene>
<dbReference type="Proteomes" id="UP000244727">
    <property type="component" value="Chromosome"/>
</dbReference>
<evidence type="ECO:0000313" key="3">
    <source>
        <dbReference type="Proteomes" id="UP000244727"/>
    </source>
</evidence>
<proteinExistence type="predicted"/>
<organism evidence="2 3">
    <name type="scientific">Halococcoides cellulosivorans</name>
    <dbReference type="NCBI Taxonomy" id="1679096"/>
    <lineage>
        <taxon>Archaea</taxon>
        <taxon>Methanobacteriati</taxon>
        <taxon>Methanobacteriota</taxon>
        <taxon>Stenosarchaea group</taxon>
        <taxon>Halobacteria</taxon>
        <taxon>Halobacteriales</taxon>
        <taxon>Haloarculaceae</taxon>
        <taxon>Halococcoides</taxon>
    </lineage>
</organism>
<dbReference type="PANTHER" id="PTHR42201:SF1">
    <property type="entry name" value="TAXIS PROTEIN"/>
    <property type="match status" value="1"/>
</dbReference>
<dbReference type="RefSeq" id="WP_108381270.1">
    <property type="nucleotide sequence ID" value="NZ_CP028858.1"/>
</dbReference>
<evidence type="ECO:0000313" key="2">
    <source>
        <dbReference type="EMBL" id="AWB26901.1"/>
    </source>
</evidence>
<accession>A0A2R4WZE2</accession>
<dbReference type="KEGG" id="harc:HARCEL1_03820"/>
<reference evidence="2 3" key="1">
    <citation type="submission" date="2018-04" db="EMBL/GenBank/DDBJ databases">
        <title>Halococcoides cellulosivorans gen. nov., sp. nov., an extremely halophilic cellulose-utilizing haloarchaeon from hypersaline lakes.</title>
        <authorList>
            <person name="Sorokin D.Y."/>
            <person name="Toshchakov S.V."/>
            <person name="Samarov N.I."/>
            <person name="Korzhenkov A."/>
            <person name="Kublanov I.V."/>
        </authorList>
    </citation>
    <scope>NUCLEOTIDE SEQUENCE [LARGE SCALE GENOMIC DNA]</scope>
    <source>
        <strain evidence="2 3">HArcel1</strain>
    </source>
</reference>
<name>A0A2R4WZE2_9EURY</name>
<dbReference type="PIRSF" id="PIRSF026802">
    <property type="entry name" value="UCP026802"/>
    <property type="match status" value="1"/>
</dbReference>
<dbReference type="GeneID" id="36511605"/>
<comment type="function">
    <text evidence="1">Involved in taxis signal transduction.</text>
</comment>
<protein>
    <recommendedName>
        <fullName evidence="1">Taxis protein CheF</fullName>
    </recommendedName>
</protein>
<evidence type="ECO:0000256" key="1">
    <source>
        <dbReference type="PIRNR" id="PIRNR026802"/>
    </source>
</evidence>
<dbReference type="PANTHER" id="PTHR42201">
    <property type="entry name" value="TAXIS PROTEIN"/>
    <property type="match status" value="1"/>
</dbReference>
<sequence>MAEGESKIAEHKGQVMHAVREGREVHDAEWRPVRIVLTTERLVLVGEEQTAIPLDDVERSEDRYDVNQAAATTATYTAISVGEDVYLIDATEQQSFETDYFQALIDGEIIRAKHPAIVGGVVQDSPWSKAKVKITDEAVKLALADGSRAVIGRDDIGDVETETREIDGERREVFEVEHTDPEGRSVETHVTGADRHLAVLETVLRQGVEQIEANLDLSGIEKRVVMALHSGVSSFDLPEFVDADVERVEEIFDQLIEYDVVEVDRERTEVELTPEGRRVAGETMGEQ</sequence>
<dbReference type="InterPro" id="IPR007381">
    <property type="entry name" value="CheF1/F2"/>
</dbReference>
<dbReference type="AlphaFoldDB" id="A0A2R4WZE2"/>
<keyword evidence="3" id="KW-1185">Reference proteome</keyword>